<proteinExistence type="predicted"/>
<accession>A0A1M5HRD5</accession>
<protein>
    <submittedName>
        <fullName evidence="2">Zinc dependent phospholipase C</fullName>
    </submittedName>
</protein>
<dbReference type="STRING" id="930117.SAMN05216225_101918"/>
<name>A0A1M5HRD5_9BACI</name>
<dbReference type="Proteomes" id="UP000183988">
    <property type="component" value="Unassembled WGS sequence"/>
</dbReference>
<organism evidence="2 3">
    <name type="scientific">Ornithinibacillus halophilus</name>
    <dbReference type="NCBI Taxonomy" id="930117"/>
    <lineage>
        <taxon>Bacteria</taxon>
        <taxon>Bacillati</taxon>
        <taxon>Bacillota</taxon>
        <taxon>Bacilli</taxon>
        <taxon>Bacillales</taxon>
        <taxon>Bacillaceae</taxon>
        <taxon>Ornithinibacillus</taxon>
    </lineage>
</organism>
<keyword evidence="3" id="KW-1185">Reference proteome</keyword>
<evidence type="ECO:0000313" key="3">
    <source>
        <dbReference type="Proteomes" id="UP000183988"/>
    </source>
</evidence>
<dbReference type="RefSeq" id="WP_072890272.1">
    <property type="nucleotide sequence ID" value="NZ_FQVW01000019.1"/>
</dbReference>
<feature type="domain" description="Phospholipase C/D" evidence="1">
    <location>
        <begin position="6"/>
        <end position="85"/>
    </location>
</feature>
<dbReference type="EMBL" id="FQVW01000019">
    <property type="protein sequence ID" value="SHG18428.1"/>
    <property type="molecule type" value="Genomic_DNA"/>
</dbReference>
<dbReference type="InterPro" id="IPR029002">
    <property type="entry name" value="PLPC/GPLD1"/>
</dbReference>
<evidence type="ECO:0000313" key="2">
    <source>
        <dbReference type="EMBL" id="SHG18428.1"/>
    </source>
</evidence>
<evidence type="ECO:0000259" key="1">
    <source>
        <dbReference type="Pfam" id="PF00882"/>
    </source>
</evidence>
<dbReference type="Pfam" id="PF00882">
    <property type="entry name" value="Zn_dep_PLPC"/>
    <property type="match status" value="1"/>
</dbReference>
<sequence length="196" mass="23000">MGSRIMHLIIANELTKRLPIKNKLAFLVGGIAPDAVAPKEQSHFYEGDHEKFTRNIAYETFYKKYNSKEDYMLGYFTHLVADDLWLQGFYIPWLKNRMENNPDLHKRYHHDFYLLNGKLLDYYGVREDILDNTDDTIPDLEEVTKKDVLAFIPSLKGDMNYSKEVLEEELQVFTLQQIIGYVETSVNKSIALLKER</sequence>
<gene>
    <name evidence="2" type="ORF">SAMN05216225_101918</name>
</gene>
<reference evidence="2 3" key="1">
    <citation type="submission" date="2016-11" db="EMBL/GenBank/DDBJ databases">
        <authorList>
            <person name="Jaros S."/>
            <person name="Januszkiewicz K."/>
            <person name="Wedrychowicz H."/>
        </authorList>
    </citation>
    <scope>NUCLEOTIDE SEQUENCE [LARGE SCALE GENOMIC DNA]</scope>
    <source>
        <strain evidence="2 3">IBRC-M 10683</strain>
    </source>
</reference>
<dbReference type="AlphaFoldDB" id="A0A1M5HRD5"/>
<dbReference type="OrthoDB" id="9810012at2"/>